<dbReference type="PANTHER" id="PTHR13639">
    <property type="entry name" value="CYTOCHROME C OXIDASE ASSEMBLY FACTOR 4 HOMOLOG, MITOCHONDRIAL"/>
    <property type="match status" value="1"/>
</dbReference>
<evidence type="ECO:0000313" key="2">
    <source>
        <dbReference type="Ensembl" id="ENSOSUP00000002031.1"/>
    </source>
</evidence>
<dbReference type="GO" id="GO:0033617">
    <property type="term" value="P:mitochondrial respiratory chain complex IV assembly"/>
    <property type="evidence" value="ECO:0007669"/>
    <property type="project" value="InterPro"/>
</dbReference>
<reference evidence="2" key="2">
    <citation type="submission" date="2025-09" db="UniProtKB">
        <authorList>
            <consortium name="Ensembl"/>
        </authorList>
    </citation>
    <scope>IDENTIFICATION</scope>
</reference>
<sequence length="92" mass="10505">MKQRPKSTSPGTSSTPSRPPSSEEEEEEAEDPLDALISRTGCAAQHRQLQECMAARRDWRHCQAQLRAFGQCMARRQWVLGRQNSQPGWDHE</sequence>
<accession>A0A8C8ABR9</accession>
<dbReference type="PANTHER" id="PTHR13639:SF2">
    <property type="entry name" value="CYTOCHROME C OXIDASE ASSEMBLY FACTOR 4 HOMOLOG, MITOCHONDRIAL"/>
    <property type="match status" value="1"/>
</dbReference>
<dbReference type="AlphaFoldDB" id="A0A8C8ABR9"/>
<protein>
    <submittedName>
        <fullName evidence="2">Cytochrome c oxidase assembly factor 4 homolog</fullName>
    </submittedName>
</protein>
<organism evidence="2 3">
    <name type="scientific">Otus sunia</name>
    <name type="common">Oriental scops-owl</name>
    <dbReference type="NCBI Taxonomy" id="257818"/>
    <lineage>
        <taxon>Eukaryota</taxon>
        <taxon>Metazoa</taxon>
        <taxon>Chordata</taxon>
        <taxon>Craniata</taxon>
        <taxon>Vertebrata</taxon>
        <taxon>Euteleostomi</taxon>
        <taxon>Archelosauria</taxon>
        <taxon>Archosauria</taxon>
        <taxon>Dinosauria</taxon>
        <taxon>Saurischia</taxon>
        <taxon>Theropoda</taxon>
        <taxon>Coelurosauria</taxon>
        <taxon>Aves</taxon>
        <taxon>Neognathae</taxon>
        <taxon>Neoaves</taxon>
        <taxon>Telluraves</taxon>
        <taxon>Strigiformes</taxon>
        <taxon>Strigidae</taxon>
        <taxon>Otus</taxon>
    </lineage>
</organism>
<feature type="region of interest" description="Disordered" evidence="1">
    <location>
        <begin position="1"/>
        <end position="34"/>
    </location>
</feature>
<dbReference type="Proteomes" id="UP000694552">
    <property type="component" value="Unplaced"/>
</dbReference>
<proteinExistence type="predicted"/>
<dbReference type="GO" id="GO:0005758">
    <property type="term" value="C:mitochondrial intermembrane space"/>
    <property type="evidence" value="ECO:0007669"/>
    <property type="project" value="InterPro"/>
</dbReference>
<dbReference type="Ensembl" id="ENSOSUT00000002069.1">
    <property type="protein sequence ID" value="ENSOSUP00000002031.1"/>
    <property type="gene ID" value="ENSOSUG00000001459.1"/>
</dbReference>
<evidence type="ECO:0000313" key="3">
    <source>
        <dbReference type="Proteomes" id="UP000694552"/>
    </source>
</evidence>
<feature type="compositionally biased region" description="Acidic residues" evidence="1">
    <location>
        <begin position="22"/>
        <end position="33"/>
    </location>
</feature>
<keyword evidence="3" id="KW-1185">Reference proteome</keyword>
<feature type="compositionally biased region" description="Low complexity" evidence="1">
    <location>
        <begin position="1"/>
        <end position="16"/>
    </location>
</feature>
<reference evidence="2" key="1">
    <citation type="submission" date="2025-08" db="UniProtKB">
        <authorList>
            <consortium name="Ensembl"/>
        </authorList>
    </citation>
    <scope>IDENTIFICATION</scope>
</reference>
<evidence type="ECO:0000256" key="1">
    <source>
        <dbReference type="SAM" id="MobiDB-lite"/>
    </source>
</evidence>
<name>A0A8C8ABR9_9STRI</name>
<dbReference type="InterPro" id="IPR039870">
    <property type="entry name" value="Coa4-like"/>
</dbReference>